<dbReference type="EMBL" id="VYXB01003854">
    <property type="protein sequence ID" value="NWS14807.1"/>
    <property type="molecule type" value="Genomic_DNA"/>
</dbReference>
<dbReference type="SUPFAM" id="SSF48726">
    <property type="entry name" value="Immunoglobulin"/>
    <property type="match status" value="5"/>
</dbReference>
<dbReference type="GO" id="GO:0005769">
    <property type="term" value="C:early endosome"/>
    <property type="evidence" value="ECO:0007669"/>
    <property type="project" value="TreeGrafter"/>
</dbReference>
<feature type="domain" description="Ig-like" evidence="1">
    <location>
        <begin position="273"/>
        <end position="366"/>
    </location>
</feature>
<dbReference type="AlphaFoldDB" id="A0A7K5D2Q7"/>
<proteinExistence type="predicted"/>
<dbReference type="GO" id="GO:0005886">
    <property type="term" value="C:plasma membrane"/>
    <property type="evidence" value="ECO:0007669"/>
    <property type="project" value="TreeGrafter"/>
</dbReference>
<dbReference type="GO" id="GO:0075512">
    <property type="term" value="P:clathrin-dependent endocytosis of virus by host cell"/>
    <property type="evidence" value="ECO:0007669"/>
    <property type="project" value="TreeGrafter"/>
</dbReference>
<evidence type="ECO:0000313" key="3">
    <source>
        <dbReference type="Proteomes" id="UP000525089"/>
    </source>
</evidence>
<dbReference type="InterPro" id="IPR013098">
    <property type="entry name" value="Ig_I-set"/>
</dbReference>
<feature type="non-terminal residue" evidence="2">
    <location>
        <position position="1"/>
    </location>
</feature>
<dbReference type="Proteomes" id="UP000525089">
    <property type="component" value="Unassembled WGS sequence"/>
</dbReference>
<dbReference type="GO" id="GO:0046790">
    <property type="term" value="F:virion binding"/>
    <property type="evidence" value="ECO:0007669"/>
    <property type="project" value="TreeGrafter"/>
</dbReference>
<feature type="domain" description="Ig-like" evidence="1">
    <location>
        <begin position="1"/>
        <end position="92"/>
    </location>
</feature>
<keyword evidence="3" id="KW-1185">Reference proteome</keyword>
<dbReference type="PANTHER" id="PTHR47243:SF1">
    <property type="entry name" value="SIALOADHESIN"/>
    <property type="match status" value="1"/>
</dbReference>
<comment type="caution">
    <text evidence="2">The sequence shown here is derived from an EMBL/GenBank/DDBJ whole genome shotgun (WGS) entry which is preliminary data.</text>
</comment>
<dbReference type="GO" id="GO:0005770">
    <property type="term" value="C:late endosome"/>
    <property type="evidence" value="ECO:0007669"/>
    <property type="project" value="TreeGrafter"/>
</dbReference>
<feature type="non-terminal residue" evidence="2">
    <location>
        <position position="550"/>
    </location>
</feature>
<dbReference type="FunFam" id="2.60.40.10:FF:000921">
    <property type="entry name" value="sialoadhesin isoform X1"/>
    <property type="match status" value="1"/>
</dbReference>
<dbReference type="SMART" id="SM00408">
    <property type="entry name" value="IGc2"/>
    <property type="match status" value="5"/>
</dbReference>
<dbReference type="InterPro" id="IPR036179">
    <property type="entry name" value="Ig-like_dom_sf"/>
</dbReference>
<dbReference type="SMART" id="SM00409">
    <property type="entry name" value="IG"/>
    <property type="match status" value="6"/>
</dbReference>
<protein>
    <submittedName>
        <fullName evidence="2">SN protein</fullName>
    </submittedName>
</protein>
<feature type="domain" description="Ig-like" evidence="1">
    <location>
        <begin position="175"/>
        <end position="265"/>
    </location>
</feature>
<name>A0A7K5D2Q7_9TYRA</name>
<dbReference type="Pfam" id="PF07679">
    <property type="entry name" value="I-set"/>
    <property type="match status" value="1"/>
</dbReference>
<gene>
    <name evidence="2" type="primary">Siglec1</name>
    <name evidence="2" type="ORF">PACMIN_R10343</name>
</gene>
<sequence>PSAAAPQDVREGQSSSLECSTPYACPWGDAVLRWEGHDPRVATVSGWLQLDTSGVGHHLTLSTPFSWRDHSKKLLCEVSYGSRKASTEVTLRVRHAPKDVQVRVSPSSGNIHVGDTVSLSCGVGSSHPPVSGYRWYRDGAVVGSERVLTLRGVRREHHGRYHCEAQNALGTGTAPTTTLLVFSAEISASPAAEVREGTATTLSCDLPGPEGQQLNYTWYRNGAWLQDSTAHTLLLPAVAASDAGYYSCQVTNRQGSDTAQPLSLSVTYPPRTPTLTLFQETQGGRRAVIRCAVDSHPPATLAIDRDGTVLATSGAQVAPPRRFGVTASRNALSLEIRDAGPRDSGKYRCTARNAHGSASAAKALLSPAAELLIQPSAEVPEGTAVTLTCVGPGDTAGEPLYTWYRNGKRLREGPAPTLRFPSVRGDDAGAFQCRVRGSNSSDTSGAVPLRVLYPPRPPVLSSFLQTRGGRLGIIECSVESDPESNLTLHRGDVLVACTGGCPPAPRARVTPSYNGLRVEIQDVVLEDEGTYVCRAGNALGSASTALEFRA</sequence>
<dbReference type="PANTHER" id="PTHR47243">
    <property type="entry name" value="SIALOADHESIN"/>
    <property type="match status" value="1"/>
</dbReference>
<dbReference type="Pfam" id="PF13895">
    <property type="entry name" value="Ig_2"/>
    <property type="match status" value="2"/>
</dbReference>
<reference evidence="2 3" key="1">
    <citation type="submission" date="2019-09" db="EMBL/GenBank/DDBJ databases">
        <title>Bird 10,000 Genomes (B10K) Project - Family phase.</title>
        <authorList>
            <person name="Zhang G."/>
        </authorList>
    </citation>
    <scope>NUCLEOTIDE SEQUENCE [LARGE SCALE GENOMIC DNA]</scope>
    <source>
        <strain evidence="2">B10K-DU-001-72</strain>
        <tissue evidence="2">Muscle</tissue>
    </source>
</reference>
<feature type="domain" description="Ig-like" evidence="1">
    <location>
        <begin position="97"/>
        <end position="167"/>
    </location>
</feature>
<feature type="domain" description="Ig-like" evidence="1">
    <location>
        <begin position="448"/>
        <end position="549"/>
    </location>
</feature>
<dbReference type="Pfam" id="PF13927">
    <property type="entry name" value="Ig_3"/>
    <property type="match status" value="1"/>
</dbReference>
<evidence type="ECO:0000259" key="1">
    <source>
        <dbReference type="PROSITE" id="PS50835"/>
    </source>
</evidence>
<organism evidence="2 3">
    <name type="scientific">Pachyramphus minor</name>
    <dbReference type="NCBI Taxonomy" id="369605"/>
    <lineage>
        <taxon>Eukaryota</taxon>
        <taxon>Metazoa</taxon>
        <taxon>Chordata</taxon>
        <taxon>Craniata</taxon>
        <taxon>Vertebrata</taxon>
        <taxon>Euteleostomi</taxon>
        <taxon>Archelosauria</taxon>
        <taxon>Archosauria</taxon>
        <taxon>Dinosauria</taxon>
        <taxon>Saurischia</taxon>
        <taxon>Theropoda</taxon>
        <taxon>Coelurosauria</taxon>
        <taxon>Aves</taxon>
        <taxon>Neognathae</taxon>
        <taxon>Neoaves</taxon>
        <taxon>Telluraves</taxon>
        <taxon>Australaves</taxon>
        <taxon>Passeriformes</taxon>
        <taxon>Tyrannidae</taxon>
        <taxon>Pachyramphus</taxon>
    </lineage>
</organism>
<dbReference type="InterPro" id="IPR003598">
    <property type="entry name" value="Ig_sub2"/>
</dbReference>
<dbReference type="PROSITE" id="PS50835">
    <property type="entry name" value="IG_LIKE"/>
    <property type="match status" value="6"/>
</dbReference>
<dbReference type="Gene3D" id="2.60.40.10">
    <property type="entry name" value="Immunoglobulins"/>
    <property type="match status" value="6"/>
</dbReference>
<evidence type="ECO:0000313" key="2">
    <source>
        <dbReference type="EMBL" id="NWS14807.1"/>
    </source>
</evidence>
<dbReference type="InterPro" id="IPR013783">
    <property type="entry name" value="Ig-like_fold"/>
</dbReference>
<dbReference type="InterPro" id="IPR003599">
    <property type="entry name" value="Ig_sub"/>
</dbReference>
<feature type="domain" description="Ig-like" evidence="1">
    <location>
        <begin position="367"/>
        <end position="444"/>
    </location>
</feature>
<accession>A0A7K5D2Q7</accession>
<dbReference type="InterPro" id="IPR007110">
    <property type="entry name" value="Ig-like_dom"/>
</dbReference>